<feature type="region of interest" description="Disordered" evidence="1">
    <location>
        <begin position="296"/>
        <end position="330"/>
    </location>
</feature>
<protein>
    <submittedName>
        <fullName evidence="2">DNA-directed RNA polymerase specialized sigma24 family protein</fullName>
    </submittedName>
</protein>
<reference evidence="2 3" key="1">
    <citation type="submission" date="2020-08" db="EMBL/GenBank/DDBJ databases">
        <title>Sequencing the genomes of 1000 actinobacteria strains.</title>
        <authorList>
            <person name="Klenk H.-P."/>
        </authorList>
    </citation>
    <scope>NUCLEOTIDE SEQUENCE [LARGE SCALE GENOMIC DNA]</scope>
    <source>
        <strain evidence="2 3">DSM 105498</strain>
    </source>
</reference>
<gene>
    <name evidence="2" type="ORF">FHU40_001453</name>
</gene>
<keyword evidence="2" id="KW-0240">DNA-directed RNA polymerase</keyword>
<sequence>MTEPDQFDQFYKDVRTRLLLLTYCLTGDLSSSRAAVRDAFVVAWHHWRKVTRVEDPEGWVREHACRHAQRRHTAKLWHREKSLDAEVKATLDALAKLSMTQRRVLLITELTSASLTAMAREVGLPRTEAERELQTATSTFALHREVPTTSVRSVLEAVRGHVENVRWPRSTIIRRAGAARRRTHTVIGVAATAAALVITGTLVTDADGVRPTLAGERIESQAAGAQQREPVALPEDSMLDGDDVARTVSGAASDTWSIASTDDNSTRNGLVMTCQESRYAAPRNRPDAALVRVFDPQRTQSQSTQSQSTQSQSTQSQPTAKPQATGKAARRATVVIQAAEAARTERAAIRAYDAASRWFADCREDRAQLLTTYGAAGIGDEAVVFELRTWADPATSVIAGVARTGSFTTTTVASTPGDAGPRPRTVARLLAAGVDRLCELPQGGTCATDPSTRRSAPVPVGAAPGMLSEVDLPPATGVRRPWVGTEPRRALDNAAATHCDDTDFTTRGMSNNLTRTFLIPKAKLPSEFGLTESVGTLPKKRAKAFVGDVRDKLARCSKKQMGTEVTRLREVRRGDRELTVWRVTTAVTDDKSINFLMGVLRHGTAVGQVGFVPVKDVTIPPEQFQALAERALDRLRQMPAPKTGQ</sequence>
<keyword evidence="2" id="KW-0804">Transcription</keyword>
<organism evidence="2 3">
    <name type="scientific">Nocardioides soli</name>
    <dbReference type="NCBI Taxonomy" id="1036020"/>
    <lineage>
        <taxon>Bacteria</taxon>
        <taxon>Bacillati</taxon>
        <taxon>Actinomycetota</taxon>
        <taxon>Actinomycetes</taxon>
        <taxon>Propionibacteriales</taxon>
        <taxon>Nocardioidaceae</taxon>
        <taxon>Nocardioides</taxon>
    </lineage>
</organism>
<dbReference type="RefSeq" id="WP_183591532.1">
    <property type="nucleotide sequence ID" value="NZ_JACHWR010000001.1"/>
</dbReference>
<evidence type="ECO:0000313" key="2">
    <source>
        <dbReference type="EMBL" id="MBB3041652.1"/>
    </source>
</evidence>
<evidence type="ECO:0000256" key="1">
    <source>
        <dbReference type="SAM" id="MobiDB-lite"/>
    </source>
</evidence>
<comment type="caution">
    <text evidence="2">The sequence shown here is derived from an EMBL/GenBank/DDBJ whole genome shotgun (WGS) entry which is preliminary data.</text>
</comment>
<dbReference type="AlphaFoldDB" id="A0A7W4VUP6"/>
<name>A0A7W4VUP6_9ACTN</name>
<feature type="compositionally biased region" description="Low complexity" evidence="1">
    <location>
        <begin position="299"/>
        <end position="317"/>
    </location>
</feature>
<dbReference type="GO" id="GO:0000428">
    <property type="term" value="C:DNA-directed RNA polymerase complex"/>
    <property type="evidence" value="ECO:0007669"/>
    <property type="project" value="UniProtKB-KW"/>
</dbReference>
<evidence type="ECO:0000313" key="3">
    <source>
        <dbReference type="Proteomes" id="UP000589626"/>
    </source>
</evidence>
<proteinExistence type="predicted"/>
<dbReference type="EMBL" id="JACHWR010000001">
    <property type="protein sequence ID" value="MBB3041652.1"/>
    <property type="molecule type" value="Genomic_DNA"/>
</dbReference>
<dbReference type="Proteomes" id="UP000589626">
    <property type="component" value="Unassembled WGS sequence"/>
</dbReference>
<accession>A0A7W4VUP6</accession>
<keyword evidence="3" id="KW-1185">Reference proteome</keyword>